<feature type="transmembrane region" description="Helical" evidence="1">
    <location>
        <begin position="376"/>
        <end position="401"/>
    </location>
</feature>
<organism evidence="2 3">
    <name type="scientific">Humibacillus xanthopallidus</name>
    <dbReference type="NCBI Taxonomy" id="412689"/>
    <lineage>
        <taxon>Bacteria</taxon>
        <taxon>Bacillati</taxon>
        <taxon>Actinomycetota</taxon>
        <taxon>Actinomycetes</taxon>
        <taxon>Micrococcales</taxon>
        <taxon>Intrasporangiaceae</taxon>
        <taxon>Humibacillus</taxon>
    </lineage>
</organism>
<reference evidence="2 3" key="1">
    <citation type="submission" date="2019-06" db="EMBL/GenBank/DDBJ databases">
        <title>Sequencing the genomes of 1000 actinobacteria strains.</title>
        <authorList>
            <person name="Klenk H.-P."/>
        </authorList>
    </citation>
    <scope>NUCLEOTIDE SEQUENCE [LARGE SCALE GENOMIC DNA]</scope>
    <source>
        <strain evidence="2 3">DSM 21776</strain>
    </source>
</reference>
<dbReference type="OrthoDB" id="755552at2"/>
<feature type="transmembrane region" description="Helical" evidence="1">
    <location>
        <begin position="39"/>
        <end position="59"/>
    </location>
</feature>
<dbReference type="Proteomes" id="UP000320085">
    <property type="component" value="Unassembled WGS sequence"/>
</dbReference>
<dbReference type="RefSeq" id="WP_141821678.1">
    <property type="nucleotide sequence ID" value="NZ_BAAAQC010000022.1"/>
</dbReference>
<evidence type="ECO:0000313" key="2">
    <source>
        <dbReference type="EMBL" id="TQN48791.1"/>
    </source>
</evidence>
<accession>A0A543PXL5</accession>
<feature type="transmembrane region" description="Helical" evidence="1">
    <location>
        <begin position="266"/>
        <end position="288"/>
    </location>
</feature>
<dbReference type="EMBL" id="VFQF01000001">
    <property type="protein sequence ID" value="TQN48791.1"/>
    <property type="molecule type" value="Genomic_DNA"/>
</dbReference>
<feature type="transmembrane region" description="Helical" evidence="1">
    <location>
        <begin position="99"/>
        <end position="123"/>
    </location>
</feature>
<keyword evidence="1" id="KW-0472">Membrane</keyword>
<gene>
    <name evidence="2" type="ORF">FHX52_1938</name>
</gene>
<feature type="transmembrane region" description="Helical" evidence="1">
    <location>
        <begin position="243"/>
        <end position="259"/>
    </location>
</feature>
<keyword evidence="1" id="KW-0812">Transmembrane</keyword>
<feature type="transmembrane region" description="Helical" evidence="1">
    <location>
        <begin position="196"/>
        <end position="214"/>
    </location>
</feature>
<evidence type="ECO:0000256" key="1">
    <source>
        <dbReference type="SAM" id="Phobius"/>
    </source>
</evidence>
<feature type="transmembrane region" description="Helical" evidence="1">
    <location>
        <begin position="408"/>
        <end position="427"/>
    </location>
</feature>
<proteinExistence type="predicted"/>
<feature type="transmembrane region" description="Helical" evidence="1">
    <location>
        <begin position="7"/>
        <end position="27"/>
    </location>
</feature>
<sequence>MSRRGSIGFWLFTVASVLVASIGVVLVSNALSSPDVDTVIKPALLCVSLVGLNVVTYAVWFNRWNVIAHTQLVFSVVAYVIPIYYLNTLDLLGGPALDLYYRVVSLGFLCCLVGTFVGALLASPARSALIQSRHDFEGPAATIMRRRTYTLLILSIVGILVSFAVMRFIPAASPDPLSAKFFRGAYADAYRPVAPLYRFSTTVITLLLPMAALYAWTRRTFGAVFMLVAAAGVMILGLLREPAFSGILLFIGVLMAWQGSRLPRYFALLIGAYFAGAALYSMLGALGVPGYTGGGIVSGGDIFAQAASGAPDLRDQVGFLNRWSMRPEYTDGKTFFGGLIPGNYPWNPSVWSLHVVNPSQSIESINSGGLRLPAPLWGLVSFGWPGVVIVSFLNGVIGGFLARRFSHLITGAPLVTATCWVVLYAAILDVAPVFFRLSYLSVIQLGVVVWLLRAARVGPSVPPSELPGPPPTVNVMVGERP</sequence>
<feature type="transmembrane region" description="Helical" evidence="1">
    <location>
        <begin position="149"/>
        <end position="169"/>
    </location>
</feature>
<keyword evidence="1" id="KW-1133">Transmembrane helix</keyword>
<dbReference type="AlphaFoldDB" id="A0A543PXL5"/>
<name>A0A543PXL5_9MICO</name>
<protein>
    <recommendedName>
        <fullName evidence="4">Oligosaccharide repeat unit polymerase</fullName>
    </recommendedName>
</protein>
<feature type="transmembrane region" description="Helical" evidence="1">
    <location>
        <begin position="66"/>
        <end position="87"/>
    </location>
</feature>
<feature type="transmembrane region" description="Helical" evidence="1">
    <location>
        <begin position="221"/>
        <end position="237"/>
    </location>
</feature>
<evidence type="ECO:0000313" key="3">
    <source>
        <dbReference type="Proteomes" id="UP000320085"/>
    </source>
</evidence>
<comment type="caution">
    <text evidence="2">The sequence shown here is derived from an EMBL/GenBank/DDBJ whole genome shotgun (WGS) entry which is preliminary data.</text>
</comment>
<feature type="transmembrane region" description="Helical" evidence="1">
    <location>
        <begin position="433"/>
        <end position="452"/>
    </location>
</feature>
<evidence type="ECO:0008006" key="4">
    <source>
        <dbReference type="Google" id="ProtNLM"/>
    </source>
</evidence>